<feature type="non-terminal residue" evidence="1">
    <location>
        <position position="1"/>
    </location>
</feature>
<gene>
    <name evidence="1" type="ORF">DFH08DRAFT_701247</name>
</gene>
<evidence type="ECO:0000313" key="1">
    <source>
        <dbReference type="EMBL" id="KAJ7346165.1"/>
    </source>
</evidence>
<dbReference type="InterPro" id="IPR036188">
    <property type="entry name" value="FAD/NAD-bd_sf"/>
</dbReference>
<sequence>GQTGLNIAARFKQMDISAVVIEMEARVRDVWCKHYPTLTLHMIRTQHTGRFEIVLVRILTR</sequence>
<dbReference type="Gene3D" id="3.50.50.60">
    <property type="entry name" value="FAD/NAD(P)-binding domain"/>
    <property type="match status" value="1"/>
</dbReference>
<protein>
    <submittedName>
        <fullName evidence="1">Uncharacterized protein</fullName>
    </submittedName>
</protein>
<keyword evidence="2" id="KW-1185">Reference proteome</keyword>
<dbReference type="AlphaFoldDB" id="A0AAD6ZYW2"/>
<accession>A0AAD6ZYW2</accession>
<evidence type="ECO:0000313" key="2">
    <source>
        <dbReference type="Proteomes" id="UP001218218"/>
    </source>
</evidence>
<reference evidence="1" key="1">
    <citation type="submission" date="2023-03" db="EMBL/GenBank/DDBJ databases">
        <title>Massive genome expansion in bonnet fungi (Mycena s.s.) driven by repeated elements and novel gene families across ecological guilds.</title>
        <authorList>
            <consortium name="Lawrence Berkeley National Laboratory"/>
            <person name="Harder C.B."/>
            <person name="Miyauchi S."/>
            <person name="Viragh M."/>
            <person name="Kuo A."/>
            <person name="Thoen E."/>
            <person name="Andreopoulos B."/>
            <person name="Lu D."/>
            <person name="Skrede I."/>
            <person name="Drula E."/>
            <person name="Henrissat B."/>
            <person name="Morin E."/>
            <person name="Kohler A."/>
            <person name="Barry K."/>
            <person name="LaButti K."/>
            <person name="Morin E."/>
            <person name="Salamov A."/>
            <person name="Lipzen A."/>
            <person name="Mereny Z."/>
            <person name="Hegedus B."/>
            <person name="Baldrian P."/>
            <person name="Stursova M."/>
            <person name="Weitz H."/>
            <person name="Taylor A."/>
            <person name="Grigoriev I.V."/>
            <person name="Nagy L.G."/>
            <person name="Martin F."/>
            <person name="Kauserud H."/>
        </authorList>
    </citation>
    <scope>NUCLEOTIDE SEQUENCE</scope>
    <source>
        <strain evidence="1">CBHHK002</strain>
    </source>
</reference>
<dbReference type="EMBL" id="JARIHO010000021">
    <property type="protein sequence ID" value="KAJ7346165.1"/>
    <property type="molecule type" value="Genomic_DNA"/>
</dbReference>
<dbReference type="Proteomes" id="UP001218218">
    <property type="component" value="Unassembled WGS sequence"/>
</dbReference>
<proteinExistence type="predicted"/>
<name>A0AAD6ZYW2_9AGAR</name>
<comment type="caution">
    <text evidence="1">The sequence shown here is derived from an EMBL/GenBank/DDBJ whole genome shotgun (WGS) entry which is preliminary data.</text>
</comment>
<organism evidence="1 2">
    <name type="scientific">Mycena albidolilacea</name>
    <dbReference type="NCBI Taxonomy" id="1033008"/>
    <lineage>
        <taxon>Eukaryota</taxon>
        <taxon>Fungi</taxon>
        <taxon>Dikarya</taxon>
        <taxon>Basidiomycota</taxon>
        <taxon>Agaricomycotina</taxon>
        <taxon>Agaricomycetes</taxon>
        <taxon>Agaricomycetidae</taxon>
        <taxon>Agaricales</taxon>
        <taxon>Marasmiineae</taxon>
        <taxon>Mycenaceae</taxon>
        <taxon>Mycena</taxon>
    </lineage>
</organism>